<dbReference type="RefSeq" id="WP_217349026.1">
    <property type="nucleotide sequence ID" value="NZ_MPRK01000218.1"/>
</dbReference>
<organism evidence="1 2">
    <name type="scientific">Solemya elarraichensis gill symbiont</name>
    <dbReference type="NCBI Taxonomy" id="1918949"/>
    <lineage>
        <taxon>Bacteria</taxon>
        <taxon>Pseudomonadati</taxon>
        <taxon>Pseudomonadota</taxon>
        <taxon>Gammaproteobacteria</taxon>
        <taxon>sulfur-oxidizing symbionts</taxon>
    </lineage>
</organism>
<evidence type="ECO:0000313" key="1">
    <source>
        <dbReference type="EMBL" id="OOZ38118.1"/>
    </source>
</evidence>
<evidence type="ECO:0000313" key="2">
    <source>
        <dbReference type="Proteomes" id="UP000190198"/>
    </source>
</evidence>
<name>A0A1T2KZ32_9GAMM</name>
<dbReference type="EMBL" id="MPRK01000218">
    <property type="protein sequence ID" value="OOZ38118.1"/>
    <property type="molecule type" value="Genomic_DNA"/>
</dbReference>
<comment type="caution">
    <text evidence="1">The sequence shown here is derived from an EMBL/GenBank/DDBJ whole genome shotgun (WGS) entry which is preliminary data.</text>
</comment>
<accession>A0A1T2KZ32</accession>
<reference evidence="1 2" key="1">
    <citation type="submission" date="2016-11" db="EMBL/GenBank/DDBJ databases">
        <title>Mixed transmission modes and dynamic genome evolution in an obligate animal-bacterial symbiosis.</title>
        <authorList>
            <person name="Russell S.L."/>
            <person name="Corbett-Detig R.B."/>
            <person name="Cavanaugh C.M."/>
        </authorList>
    </citation>
    <scope>NUCLEOTIDE SEQUENCE [LARGE SCALE GENOMIC DNA]</scope>
    <source>
        <strain evidence="1">Sp-SM6</strain>
    </source>
</reference>
<feature type="non-terminal residue" evidence="1">
    <location>
        <position position="1"/>
    </location>
</feature>
<sequence length="63" mass="7737">PFQREYDERWTRELFVINHRFTSEGIPQYKLKDYSGEVIIGTFYENQLIRAHDRELYAIEKIL</sequence>
<keyword evidence="2" id="KW-1185">Reference proteome</keyword>
<gene>
    <name evidence="1" type="ORF">BOW52_09285</name>
</gene>
<protein>
    <submittedName>
        <fullName evidence="1">Uncharacterized protein</fullName>
    </submittedName>
</protein>
<dbReference type="AlphaFoldDB" id="A0A1T2KZ32"/>
<proteinExistence type="predicted"/>
<dbReference type="Proteomes" id="UP000190198">
    <property type="component" value="Unassembled WGS sequence"/>
</dbReference>